<proteinExistence type="predicted"/>
<feature type="compositionally biased region" description="Basic residues" evidence="2">
    <location>
        <begin position="37"/>
        <end position="58"/>
    </location>
</feature>
<dbReference type="Proteomes" id="UP000015105">
    <property type="component" value="Chromosome 7D"/>
</dbReference>
<evidence type="ECO:0000256" key="2">
    <source>
        <dbReference type="SAM" id="MobiDB-lite"/>
    </source>
</evidence>
<feature type="domain" description="Band 7" evidence="3">
    <location>
        <begin position="95"/>
        <end position="255"/>
    </location>
</feature>
<evidence type="ECO:0000256" key="1">
    <source>
        <dbReference type="ARBA" id="ARBA00023288"/>
    </source>
</evidence>
<dbReference type="PANTHER" id="PTHR43327">
    <property type="entry name" value="STOMATIN-LIKE PROTEIN 2, MITOCHONDRIAL"/>
    <property type="match status" value="1"/>
</dbReference>
<keyword evidence="5" id="KW-1185">Reference proteome</keyword>
<dbReference type="Pfam" id="PF01145">
    <property type="entry name" value="Band_7"/>
    <property type="match status" value="1"/>
</dbReference>
<evidence type="ECO:0000313" key="4">
    <source>
        <dbReference type="EnsemblPlants" id="AET7Gv20197400.8"/>
    </source>
</evidence>
<accession>A0A453QJP9</accession>
<name>A0A453QJP9_AEGTS</name>
<dbReference type="InterPro" id="IPR050710">
    <property type="entry name" value="Band7/mec-2_domain"/>
</dbReference>
<dbReference type="CDD" id="cd03407">
    <property type="entry name" value="SPFH_like_u4"/>
    <property type="match status" value="1"/>
</dbReference>
<reference evidence="4" key="3">
    <citation type="journal article" date="2017" name="Nature">
        <title>Genome sequence of the progenitor of the wheat D genome Aegilops tauschii.</title>
        <authorList>
            <person name="Luo M.C."/>
            <person name="Gu Y.Q."/>
            <person name="Puiu D."/>
            <person name="Wang H."/>
            <person name="Twardziok S.O."/>
            <person name="Deal K.R."/>
            <person name="Huo N."/>
            <person name="Zhu T."/>
            <person name="Wang L."/>
            <person name="Wang Y."/>
            <person name="McGuire P.E."/>
            <person name="Liu S."/>
            <person name="Long H."/>
            <person name="Ramasamy R.K."/>
            <person name="Rodriguez J.C."/>
            <person name="Van S.L."/>
            <person name="Yuan L."/>
            <person name="Wang Z."/>
            <person name="Xia Z."/>
            <person name="Xiao L."/>
            <person name="Anderson O.D."/>
            <person name="Ouyang S."/>
            <person name="Liang Y."/>
            <person name="Zimin A.V."/>
            <person name="Pertea G."/>
            <person name="Qi P."/>
            <person name="Bennetzen J.L."/>
            <person name="Dai X."/>
            <person name="Dawson M.W."/>
            <person name="Muller H.G."/>
            <person name="Kugler K."/>
            <person name="Rivarola-Duarte L."/>
            <person name="Spannagl M."/>
            <person name="Mayer K.F.X."/>
            <person name="Lu F.H."/>
            <person name="Bevan M.W."/>
            <person name="Leroy P."/>
            <person name="Li P."/>
            <person name="You F.M."/>
            <person name="Sun Q."/>
            <person name="Liu Z."/>
            <person name="Lyons E."/>
            <person name="Wicker T."/>
            <person name="Salzberg S.L."/>
            <person name="Devos K.M."/>
            <person name="Dvorak J."/>
        </authorList>
    </citation>
    <scope>NUCLEOTIDE SEQUENCE [LARGE SCALE GENOMIC DNA]</scope>
    <source>
        <strain evidence="4">cv. AL8/78</strain>
    </source>
</reference>
<dbReference type="STRING" id="200361.A0A453QJP9"/>
<reference evidence="5" key="1">
    <citation type="journal article" date="2014" name="Science">
        <title>Ancient hybridizations among the ancestral genomes of bread wheat.</title>
        <authorList>
            <consortium name="International Wheat Genome Sequencing Consortium,"/>
            <person name="Marcussen T."/>
            <person name="Sandve S.R."/>
            <person name="Heier L."/>
            <person name="Spannagl M."/>
            <person name="Pfeifer M."/>
            <person name="Jakobsen K.S."/>
            <person name="Wulff B.B."/>
            <person name="Steuernagel B."/>
            <person name="Mayer K.F."/>
            <person name="Olsen O.A."/>
        </authorList>
    </citation>
    <scope>NUCLEOTIDE SEQUENCE [LARGE SCALE GENOMIC DNA]</scope>
    <source>
        <strain evidence="5">cv. AL8/78</strain>
    </source>
</reference>
<dbReference type="InterPro" id="IPR001107">
    <property type="entry name" value="Band_7"/>
</dbReference>
<organism evidence="4 5">
    <name type="scientific">Aegilops tauschii subsp. strangulata</name>
    <name type="common">Goatgrass</name>
    <dbReference type="NCBI Taxonomy" id="200361"/>
    <lineage>
        <taxon>Eukaryota</taxon>
        <taxon>Viridiplantae</taxon>
        <taxon>Streptophyta</taxon>
        <taxon>Embryophyta</taxon>
        <taxon>Tracheophyta</taxon>
        <taxon>Spermatophyta</taxon>
        <taxon>Magnoliopsida</taxon>
        <taxon>Liliopsida</taxon>
        <taxon>Poales</taxon>
        <taxon>Poaceae</taxon>
        <taxon>BOP clade</taxon>
        <taxon>Pooideae</taxon>
        <taxon>Triticodae</taxon>
        <taxon>Triticeae</taxon>
        <taxon>Triticinae</taxon>
        <taxon>Aegilops</taxon>
    </lineage>
</organism>
<dbReference type="EnsemblPlants" id="AET7Gv20197400.8">
    <property type="protein sequence ID" value="AET7Gv20197400.8"/>
    <property type="gene ID" value="AET7Gv20197400"/>
</dbReference>
<dbReference type="SUPFAM" id="SSF117892">
    <property type="entry name" value="Band 7/SPFH domain"/>
    <property type="match status" value="1"/>
</dbReference>
<dbReference type="Gramene" id="AET7Gv20197400.8">
    <property type="protein sequence ID" value="AET7Gv20197400.8"/>
    <property type="gene ID" value="AET7Gv20197400"/>
</dbReference>
<dbReference type="GO" id="GO:0009620">
    <property type="term" value="P:response to fungus"/>
    <property type="evidence" value="ECO:0007669"/>
    <property type="project" value="EnsemblPlants"/>
</dbReference>
<dbReference type="Gene3D" id="3.30.479.30">
    <property type="entry name" value="Band 7 domain"/>
    <property type="match status" value="1"/>
</dbReference>
<sequence length="376" mass="41657">VPAHFSPQRHVDRARTARTPPTYAYGASFRAAPVHKTNQKKGKAGRKGRKVNAAHRNRNGNPPRRTPNPSPESIDRSGRPAGESRGAEMVSAFFLFCGCVEQANVAVVEKWGRFLRLAEPGLHFFNPFAGELVAGTLSTRVQSLDVKVETKTKDNVFVQLICTIQYRVVKENADDAFYELQNPQQQIQSYVFDVVRAIVPRMELDSLFEQKNDVAKAVLEELEKVMSDYGYSIEHILMVDIIPDAAVRRAMNDINAAQRLQLASVYKGEAEKIHLVKKAEGEAEAKYLSGVGIAKQRQAITDGLRENILNFSHSVSGTSAKEVMDLIMVTQYFDTIKELGDNSKTTTVFIPHGPGHVKDIGDQIRTGMMEASSSGL</sequence>
<reference evidence="4" key="4">
    <citation type="submission" date="2019-03" db="UniProtKB">
        <authorList>
            <consortium name="EnsemblPlants"/>
        </authorList>
    </citation>
    <scope>IDENTIFICATION</scope>
</reference>
<dbReference type="PANTHER" id="PTHR43327:SF11">
    <property type="entry name" value="HYPERSENSITIVE-INDUCED RESPONSE PROTEIN 4"/>
    <property type="match status" value="1"/>
</dbReference>
<reference evidence="5" key="2">
    <citation type="journal article" date="2017" name="Nat. Plants">
        <title>The Aegilops tauschii genome reveals multiple impacts of transposons.</title>
        <authorList>
            <person name="Zhao G."/>
            <person name="Zou C."/>
            <person name="Li K."/>
            <person name="Wang K."/>
            <person name="Li T."/>
            <person name="Gao L."/>
            <person name="Zhang X."/>
            <person name="Wang H."/>
            <person name="Yang Z."/>
            <person name="Liu X."/>
            <person name="Jiang W."/>
            <person name="Mao L."/>
            <person name="Kong X."/>
            <person name="Jiao Y."/>
            <person name="Jia J."/>
        </authorList>
    </citation>
    <scope>NUCLEOTIDE SEQUENCE [LARGE SCALE GENOMIC DNA]</scope>
    <source>
        <strain evidence="5">cv. AL8/78</strain>
    </source>
</reference>
<feature type="region of interest" description="Disordered" evidence="2">
    <location>
        <begin position="1"/>
        <end position="83"/>
    </location>
</feature>
<evidence type="ECO:0000259" key="3">
    <source>
        <dbReference type="SMART" id="SM00244"/>
    </source>
</evidence>
<protein>
    <recommendedName>
        <fullName evidence="3">Band 7 domain-containing protein</fullName>
    </recommendedName>
</protein>
<reference evidence="4" key="5">
    <citation type="journal article" date="2021" name="G3 (Bethesda)">
        <title>Aegilops tauschii genome assembly Aet v5.0 features greater sequence contiguity and improved annotation.</title>
        <authorList>
            <person name="Wang L."/>
            <person name="Zhu T."/>
            <person name="Rodriguez J.C."/>
            <person name="Deal K.R."/>
            <person name="Dubcovsky J."/>
            <person name="McGuire P.E."/>
            <person name="Lux T."/>
            <person name="Spannagl M."/>
            <person name="Mayer K.F.X."/>
            <person name="Baldrich P."/>
            <person name="Meyers B.C."/>
            <person name="Huo N."/>
            <person name="Gu Y.Q."/>
            <person name="Zhou H."/>
            <person name="Devos K.M."/>
            <person name="Bennetzen J.L."/>
            <person name="Unver T."/>
            <person name="Budak H."/>
            <person name="Gulick P.J."/>
            <person name="Galiba G."/>
            <person name="Kalapos B."/>
            <person name="Nelson D.R."/>
            <person name="Li P."/>
            <person name="You F.M."/>
            <person name="Luo M.C."/>
            <person name="Dvorak J."/>
        </authorList>
    </citation>
    <scope>NUCLEOTIDE SEQUENCE [LARGE SCALE GENOMIC DNA]</scope>
    <source>
        <strain evidence="4">cv. AL8/78</strain>
    </source>
</reference>
<evidence type="ECO:0000313" key="5">
    <source>
        <dbReference type="Proteomes" id="UP000015105"/>
    </source>
</evidence>
<keyword evidence="1" id="KW-0449">Lipoprotein</keyword>
<dbReference type="SMART" id="SM00244">
    <property type="entry name" value="PHB"/>
    <property type="match status" value="1"/>
</dbReference>
<dbReference type="InterPro" id="IPR036013">
    <property type="entry name" value="Band_7/SPFH_dom_sf"/>
</dbReference>
<dbReference type="AlphaFoldDB" id="A0A453QJP9"/>